<evidence type="ECO:0000256" key="2">
    <source>
        <dbReference type="ARBA" id="ARBA00005675"/>
    </source>
</evidence>
<evidence type="ECO:0000256" key="3">
    <source>
        <dbReference type="ARBA" id="ARBA00022475"/>
    </source>
</evidence>
<dbReference type="FunFam" id="3.40.50.1000:FF:000001">
    <property type="entry name" value="Phospholipid-transporting ATPase IC"/>
    <property type="match status" value="1"/>
</dbReference>
<feature type="transmembrane region" description="Helical" evidence="10">
    <location>
        <begin position="816"/>
        <end position="834"/>
    </location>
</feature>
<dbReference type="Gene3D" id="3.40.50.1000">
    <property type="entry name" value="HAD superfamily/HAD-like"/>
    <property type="match status" value="1"/>
</dbReference>
<evidence type="ECO:0000256" key="7">
    <source>
        <dbReference type="ARBA" id="ARBA00022967"/>
    </source>
</evidence>
<evidence type="ECO:0000313" key="13">
    <source>
        <dbReference type="Proteomes" id="UP000181969"/>
    </source>
</evidence>
<dbReference type="GO" id="GO:0005524">
    <property type="term" value="F:ATP binding"/>
    <property type="evidence" value="ECO:0007669"/>
    <property type="project" value="UniProtKB-KW"/>
</dbReference>
<dbReference type="GO" id="GO:0016887">
    <property type="term" value="F:ATP hydrolysis activity"/>
    <property type="evidence" value="ECO:0007669"/>
    <property type="project" value="InterPro"/>
</dbReference>
<reference evidence="12 13" key="1">
    <citation type="submission" date="2016-10" db="EMBL/GenBank/DDBJ databases">
        <authorList>
            <person name="de Groot N.N."/>
        </authorList>
    </citation>
    <scope>NUCLEOTIDE SEQUENCE [LARGE SCALE GENOMIC DNA]</scope>
    <source>
        <strain evidence="12 13">M79</strain>
    </source>
</reference>
<dbReference type="InterPro" id="IPR023299">
    <property type="entry name" value="ATPase_P-typ_cyto_dom_N"/>
</dbReference>
<dbReference type="InterPro" id="IPR059000">
    <property type="entry name" value="ATPase_P-type_domA"/>
</dbReference>
<dbReference type="Pfam" id="PF13246">
    <property type="entry name" value="Cation_ATPase"/>
    <property type="match status" value="1"/>
</dbReference>
<dbReference type="InterPro" id="IPR008250">
    <property type="entry name" value="ATPase_P-typ_transduc_dom_A_sf"/>
</dbReference>
<feature type="transmembrane region" description="Helical" evidence="10">
    <location>
        <begin position="778"/>
        <end position="795"/>
    </location>
</feature>
<dbReference type="GO" id="GO:0006883">
    <property type="term" value="P:intracellular sodium ion homeostasis"/>
    <property type="evidence" value="ECO:0007669"/>
    <property type="project" value="TreeGrafter"/>
</dbReference>
<dbReference type="GO" id="GO:0005391">
    <property type="term" value="F:P-type sodium:potassium-exchanging transporter activity"/>
    <property type="evidence" value="ECO:0007669"/>
    <property type="project" value="TreeGrafter"/>
</dbReference>
<organism evidence="12 13">
    <name type="scientific">Lactococcus garvieae</name>
    <dbReference type="NCBI Taxonomy" id="1363"/>
    <lineage>
        <taxon>Bacteria</taxon>
        <taxon>Bacillati</taxon>
        <taxon>Bacillota</taxon>
        <taxon>Bacilli</taxon>
        <taxon>Lactobacillales</taxon>
        <taxon>Streptococcaceae</taxon>
        <taxon>Lactococcus</taxon>
    </lineage>
</organism>
<comment type="similarity">
    <text evidence="2">Belongs to the cation transport ATPase (P-type) (TC 3.A.3) family. Type IIA subfamily.</text>
</comment>
<evidence type="ECO:0000256" key="5">
    <source>
        <dbReference type="ARBA" id="ARBA00022741"/>
    </source>
</evidence>
<dbReference type="InterPro" id="IPR023298">
    <property type="entry name" value="ATPase_P-typ_TM_dom_sf"/>
</dbReference>
<evidence type="ECO:0000256" key="4">
    <source>
        <dbReference type="ARBA" id="ARBA00022692"/>
    </source>
</evidence>
<dbReference type="PANTHER" id="PTHR43294:SF21">
    <property type="entry name" value="CATION TRANSPORTING ATPASE"/>
    <property type="match status" value="1"/>
</dbReference>
<dbReference type="Gene3D" id="2.70.150.10">
    <property type="entry name" value="Calcium-transporting ATPase, cytoplasmic transduction domain A"/>
    <property type="match status" value="1"/>
</dbReference>
<dbReference type="SFLD" id="SFLDF00027">
    <property type="entry name" value="p-type_atpase"/>
    <property type="match status" value="1"/>
</dbReference>
<dbReference type="SFLD" id="SFLDG00002">
    <property type="entry name" value="C1.7:_P-type_atpase_like"/>
    <property type="match status" value="1"/>
</dbReference>
<dbReference type="InterPro" id="IPR004014">
    <property type="entry name" value="ATPase_P-typ_cation-transptr_N"/>
</dbReference>
<evidence type="ECO:0000256" key="9">
    <source>
        <dbReference type="ARBA" id="ARBA00023136"/>
    </source>
</evidence>
<dbReference type="SFLD" id="SFLDS00003">
    <property type="entry name" value="Haloacid_Dehalogenase"/>
    <property type="match status" value="1"/>
</dbReference>
<dbReference type="PROSITE" id="PS00154">
    <property type="entry name" value="ATPASE_E1_E2"/>
    <property type="match status" value="1"/>
</dbReference>
<dbReference type="Gene3D" id="1.20.1110.10">
    <property type="entry name" value="Calcium-transporting ATPase, transmembrane domain"/>
    <property type="match status" value="1"/>
</dbReference>
<dbReference type="Gene3D" id="3.40.1110.10">
    <property type="entry name" value="Calcium-transporting ATPase, cytoplasmic domain N"/>
    <property type="match status" value="1"/>
</dbReference>
<feature type="transmembrane region" description="Helical" evidence="10">
    <location>
        <begin position="744"/>
        <end position="766"/>
    </location>
</feature>
<gene>
    <name evidence="12" type="ORF">SAMN05216438_101145</name>
</gene>
<dbReference type="EMBL" id="FOTJ01000001">
    <property type="protein sequence ID" value="SFL08189.1"/>
    <property type="molecule type" value="Genomic_DNA"/>
</dbReference>
<evidence type="ECO:0000259" key="11">
    <source>
        <dbReference type="SMART" id="SM00831"/>
    </source>
</evidence>
<evidence type="ECO:0000256" key="6">
    <source>
        <dbReference type="ARBA" id="ARBA00022840"/>
    </source>
</evidence>
<feature type="domain" description="Cation-transporting P-type ATPase N-terminal" evidence="11">
    <location>
        <begin position="2"/>
        <end position="76"/>
    </location>
</feature>
<dbReference type="GO" id="GO:1902600">
    <property type="term" value="P:proton transmembrane transport"/>
    <property type="evidence" value="ECO:0007669"/>
    <property type="project" value="TreeGrafter"/>
</dbReference>
<dbReference type="InterPro" id="IPR023214">
    <property type="entry name" value="HAD_sf"/>
</dbReference>
<keyword evidence="6" id="KW-0067">ATP-binding</keyword>
<dbReference type="GO" id="GO:0036376">
    <property type="term" value="P:sodium ion export across plasma membrane"/>
    <property type="evidence" value="ECO:0007669"/>
    <property type="project" value="TreeGrafter"/>
</dbReference>
<sequence length="880" mass="97373">MNWFQLSKIDILKKLQVEEDVGLAEGERKKRLTENGFNLLSGEKTEGNLKKFFKHFNDLLIYVLLVAALLKGISQNYIDMFIILIVVVINALIGYIQESKASNSLDGLTSLMGTEATIVINGEKKVVSTDSLVKGDIVLLNSGDIIPADVRILEAYNLVVDEAMLTGESTPVQKNAASISTEADLADRVNMGYSGSLVNSGSGKAVVVETGDNTEIGKISVHLKEVGVTETPLIKKMKYLNKQIFFILLILIVSLVVFSFFHREFTFEEATSWIISLAVSSVPEGLPAVLSIILSLGVTRMSAKKAIIKKMPAVETLGSMEVICSDKTGTLTKNEMSVLTVLTKKKTFEKNQTDQWKDDLNIFNEDYQLKKLVETALYCNDTKIDYHNGQRTIIGNPTEAALLEWASHMETAQDEKVLYKIPFDSSYKYMATLVDIDHQRFIYLKGAPDVLLGMVDYQFGDNTTEKIEPELWEKMISHQAKKGQRMLATAMKEVSSDQKTITHEDLKEDMVLVGMYGIIDPPKPSAIEAIKKSHRAGISVKMITGDHKDTAVAIAKEIGLKNTDSAITGKDIEMMTDQELSEVVLENDVFARTTPEHKLRLVSAIKAHGKIVGMTGDGVNDAPALKKADIGIAMGQKGTEVTKDAADMVLADDNFATISDAVREGRRVYDNLKNTIYFSLPTAFAQGLLVVVSILIDRPLPLTSIQILWLNMVTTITLSFALGFEKEAPDVMDRPPRDPNENILSRYAIFRMFYVSILLAALGFLVNNIVISMGASTPVAQTTLLMTLVFGQVFYMINCRSISKFSIDQNMFKNRVLWLSLFILLVLQLAIVYIPTISNALGTTSIGIHNLLYASLAGLTVFVVVELEKIISHRLFRDLA</sequence>
<feature type="transmembrane region" description="Helical" evidence="10">
    <location>
        <begin position="676"/>
        <end position="696"/>
    </location>
</feature>
<evidence type="ECO:0000256" key="1">
    <source>
        <dbReference type="ARBA" id="ARBA00004651"/>
    </source>
</evidence>
<dbReference type="PANTHER" id="PTHR43294">
    <property type="entry name" value="SODIUM/POTASSIUM-TRANSPORTING ATPASE SUBUNIT ALPHA"/>
    <property type="match status" value="1"/>
</dbReference>
<evidence type="ECO:0000256" key="8">
    <source>
        <dbReference type="ARBA" id="ARBA00022989"/>
    </source>
</evidence>
<feature type="transmembrane region" description="Helical" evidence="10">
    <location>
        <begin position="273"/>
        <end position="299"/>
    </location>
</feature>
<dbReference type="InterPro" id="IPR036412">
    <property type="entry name" value="HAD-like_sf"/>
</dbReference>
<accession>A0A1I4ESA6</accession>
<dbReference type="InterPro" id="IPR006068">
    <property type="entry name" value="ATPase_P-typ_cation-transptr_C"/>
</dbReference>
<dbReference type="SMART" id="SM00831">
    <property type="entry name" value="Cation_ATPase_N"/>
    <property type="match status" value="1"/>
</dbReference>
<dbReference type="Pfam" id="PF00689">
    <property type="entry name" value="Cation_ATPase_C"/>
    <property type="match status" value="1"/>
</dbReference>
<dbReference type="Pfam" id="PF00122">
    <property type="entry name" value="E1-E2_ATPase"/>
    <property type="match status" value="1"/>
</dbReference>
<dbReference type="SUPFAM" id="SSF56784">
    <property type="entry name" value="HAD-like"/>
    <property type="match status" value="1"/>
</dbReference>
<keyword evidence="3" id="KW-1003">Cell membrane</keyword>
<keyword evidence="5" id="KW-0547">Nucleotide-binding</keyword>
<evidence type="ECO:0000256" key="10">
    <source>
        <dbReference type="SAM" id="Phobius"/>
    </source>
</evidence>
<comment type="subcellular location">
    <subcellularLocation>
        <location evidence="1">Cell membrane</location>
        <topology evidence="1">Multi-pass membrane protein</topology>
    </subcellularLocation>
</comment>
<keyword evidence="7" id="KW-1278">Translocase</keyword>
<protein>
    <submittedName>
        <fullName evidence="12">Plasma-membrane calcium-translocating P-type ATPase</fullName>
    </submittedName>
</protein>
<keyword evidence="8 10" id="KW-1133">Transmembrane helix</keyword>
<dbReference type="AlphaFoldDB" id="A0A1I4ESA6"/>
<dbReference type="InterPro" id="IPR001757">
    <property type="entry name" value="P_typ_ATPase"/>
</dbReference>
<feature type="transmembrane region" description="Helical" evidence="10">
    <location>
        <begin position="80"/>
        <end position="96"/>
    </location>
</feature>
<dbReference type="SUPFAM" id="SSF81660">
    <property type="entry name" value="Metal cation-transporting ATPase, ATP-binding domain N"/>
    <property type="match status" value="1"/>
</dbReference>
<feature type="transmembrane region" description="Helical" evidence="10">
    <location>
        <begin position="846"/>
        <end position="867"/>
    </location>
</feature>
<dbReference type="InterPro" id="IPR050510">
    <property type="entry name" value="Cation_transp_ATPase_P-type"/>
</dbReference>
<dbReference type="PRINTS" id="PR00119">
    <property type="entry name" value="CATATPASE"/>
</dbReference>
<feature type="transmembrane region" description="Helical" evidence="10">
    <location>
        <begin position="56"/>
        <end position="74"/>
    </location>
</feature>
<dbReference type="SUPFAM" id="SSF81665">
    <property type="entry name" value="Calcium ATPase, transmembrane domain M"/>
    <property type="match status" value="1"/>
</dbReference>
<dbReference type="InterPro" id="IPR044492">
    <property type="entry name" value="P_typ_ATPase_HD_dom"/>
</dbReference>
<dbReference type="Proteomes" id="UP000181969">
    <property type="component" value="Unassembled WGS sequence"/>
</dbReference>
<dbReference type="NCBIfam" id="TIGR01494">
    <property type="entry name" value="ATPase_P-type"/>
    <property type="match status" value="3"/>
</dbReference>
<dbReference type="InterPro" id="IPR018303">
    <property type="entry name" value="ATPase_P-typ_P_site"/>
</dbReference>
<dbReference type="OrthoDB" id="9760364at2"/>
<name>A0A1I4ESA6_9LACT</name>
<dbReference type="GO" id="GO:1990573">
    <property type="term" value="P:potassium ion import across plasma membrane"/>
    <property type="evidence" value="ECO:0007669"/>
    <property type="project" value="TreeGrafter"/>
</dbReference>
<dbReference type="PRINTS" id="PR00120">
    <property type="entry name" value="HATPASE"/>
</dbReference>
<keyword evidence="4 10" id="KW-0812">Transmembrane</keyword>
<feature type="transmembrane region" description="Helical" evidence="10">
    <location>
        <begin position="244"/>
        <end position="261"/>
    </location>
</feature>
<feature type="transmembrane region" description="Helical" evidence="10">
    <location>
        <begin position="702"/>
        <end position="724"/>
    </location>
</feature>
<evidence type="ECO:0000313" key="12">
    <source>
        <dbReference type="EMBL" id="SFL08189.1"/>
    </source>
</evidence>
<keyword evidence="9 10" id="KW-0472">Membrane</keyword>
<dbReference type="SUPFAM" id="SSF81653">
    <property type="entry name" value="Calcium ATPase, transduction domain A"/>
    <property type="match status" value="1"/>
</dbReference>
<proteinExistence type="inferred from homology"/>
<dbReference type="RefSeq" id="WP_074749929.1">
    <property type="nucleotide sequence ID" value="NZ_FOTJ01000001.1"/>
</dbReference>
<dbReference type="GO" id="GO:0030007">
    <property type="term" value="P:intracellular potassium ion homeostasis"/>
    <property type="evidence" value="ECO:0007669"/>
    <property type="project" value="TreeGrafter"/>
</dbReference>
<dbReference type="GO" id="GO:0005886">
    <property type="term" value="C:plasma membrane"/>
    <property type="evidence" value="ECO:0007669"/>
    <property type="project" value="UniProtKB-SubCell"/>
</dbReference>
<dbReference type="Pfam" id="PF00690">
    <property type="entry name" value="Cation_ATPase_N"/>
    <property type="match status" value="1"/>
</dbReference>
<dbReference type="FunFam" id="3.40.50.1000:FF:000083">
    <property type="entry name" value="Sodium/potassium-transporting ATPase subunit alpha"/>
    <property type="match status" value="1"/>
</dbReference>